<reference evidence="2" key="1">
    <citation type="submission" date="2020-08" db="EMBL/GenBank/DDBJ databases">
        <authorList>
            <person name="Cejkova D."/>
            <person name="Kubasova T."/>
            <person name="Jahodarova E."/>
            <person name="Rychlik I."/>
        </authorList>
    </citation>
    <scope>NUCLEOTIDE SEQUENCE</scope>
    <source>
        <strain evidence="2">An420c</strain>
    </source>
</reference>
<name>A0A938X3W1_9CLOT</name>
<proteinExistence type="predicted"/>
<accession>A0A938X3W1</accession>
<sequence>MKKKIGWSIFALILIAFTCLYAVVDKNHGIYDREIDSSEYISVELAKGDTLIQSFVSEEDFLDGINIKMSVTGEPAEKEVSYMLKDNEGQEVASGKMSLEDLKAGKYFALKFDRISGCKDQEYTLEFTVSQSMDEGTVIVYDVPGAQDDSEFSVRGEKIDGTLALRTITHRFDVETFVVTAVFAVYVILFIKWLGKVFK</sequence>
<comment type="caution">
    <text evidence="2">The sequence shown here is derived from an EMBL/GenBank/DDBJ whole genome shotgun (WGS) entry which is preliminary data.</text>
</comment>
<feature type="transmembrane region" description="Helical" evidence="1">
    <location>
        <begin position="176"/>
        <end position="195"/>
    </location>
</feature>
<evidence type="ECO:0000313" key="3">
    <source>
        <dbReference type="Proteomes" id="UP000713880"/>
    </source>
</evidence>
<keyword evidence="1" id="KW-1133">Transmembrane helix</keyword>
<evidence type="ECO:0000313" key="2">
    <source>
        <dbReference type="EMBL" id="MBM6827719.1"/>
    </source>
</evidence>
<dbReference type="RefSeq" id="WP_204909708.1">
    <property type="nucleotide sequence ID" value="NZ_JACJLV010000054.1"/>
</dbReference>
<gene>
    <name evidence="2" type="ORF">H6A13_11545</name>
</gene>
<evidence type="ECO:0000256" key="1">
    <source>
        <dbReference type="SAM" id="Phobius"/>
    </source>
</evidence>
<dbReference type="AlphaFoldDB" id="A0A938X3W1"/>
<reference evidence="2" key="2">
    <citation type="journal article" date="2021" name="Sci. Rep.">
        <title>The distribution of antibiotic resistance genes in chicken gut microbiota commensals.</title>
        <authorList>
            <person name="Juricova H."/>
            <person name="Matiasovicova J."/>
            <person name="Kubasova T."/>
            <person name="Cejkova D."/>
            <person name="Rychlik I."/>
        </authorList>
    </citation>
    <scope>NUCLEOTIDE SEQUENCE</scope>
    <source>
        <strain evidence="2">An420c</strain>
    </source>
</reference>
<dbReference type="EMBL" id="JACJLV010000054">
    <property type="protein sequence ID" value="MBM6827719.1"/>
    <property type="molecule type" value="Genomic_DNA"/>
</dbReference>
<keyword evidence="1" id="KW-0812">Transmembrane</keyword>
<keyword evidence="1" id="KW-0472">Membrane</keyword>
<organism evidence="2 3">
    <name type="scientific">Mordavella massiliensis</name>
    <dbReference type="NCBI Taxonomy" id="1871024"/>
    <lineage>
        <taxon>Bacteria</taxon>
        <taxon>Bacillati</taxon>
        <taxon>Bacillota</taxon>
        <taxon>Clostridia</taxon>
        <taxon>Eubacteriales</taxon>
        <taxon>Clostridiaceae</taxon>
        <taxon>Mordavella</taxon>
    </lineage>
</organism>
<keyword evidence="3" id="KW-1185">Reference proteome</keyword>
<protein>
    <submittedName>
        <fullName evidence="2">Uncharacterized protein</fullName>
    </submittedName>
</protein>
<dbReference type="Proteomes" id="UP000713880">
    <property type="component" value="Unassembled WGS sequence"/>
</dbReference>